<reference evidence="3 4" key="1">
    <citation type="submission" date="2024-01" db="EMBL/GenBank/DDBJ databases">
        <title>Novel species of the genus Luteimonas isolated from rivers.</title>
        <authorList>
            <person name="Lu H."/>
        </authorList>
    </citation>
    <scope>NUCLEOTIDE SEQUENCE [LARGE SCALE GENOMIC DNA]</scope>
    <source>
        <strain evidence="3 4">FXH3W</strain>
    </source>
</reference>
<organism evidence="3 4">
    <name type="scientific">Aquilutibacter rugosus</name>
    <dbReference type="NCBI Taxonomy" id="3115820"/>
    <lineage>
        <taxon>Bacteria</taxon>
        <taxon>Pseudomonadati</taxon>
        <taxon>Pseudomonadota</taxon>
        <taxon>Gammaproteobacteria</taxon>
        <taxon>Lysobacterales</taxon>
        <taxon>Lysobacteraceae</taxon>
        <taxon>Aquilutibacter</taxon>
    </lineage>
</organism>
<evidence type="ECO:0000313" key="4">
    <source>
        <dbReference type="Proteomes" id="UP001356170"/>
    </source>
</evidence>
<evidence type="ECO:0000313" key="3">
    <source>
        <dbReference type="EMBL" id="MEF2155052.1"/>
    </source>
</evidence>
<accession>A0ABU7UWU1</accession>
<feature type="compositionally biased region" description="Low complexity" evidence="1">
    <location>
        <begin position="30"/>
        <end position="57"/>
    </location>
</feature>
<feature type="signal peptide" evidence="2">
    <location>
        <begin position="1"/>
        <end position="21"/>
    </location>
</feature>
<evidence type="ECO:0000256" key="1">
    <source>
        <dbReference type="SAM" id="MobiDB-lite"/>
    </source>
</evidence>
<evidence type="ECO:0008006" key="5">
    <source>
        <dbReference type="Google" id="ProtNLM"/>
    </source>
</evidence>
<dbReference type="EMBL" id="JAZHBO010000001">
    <property type="protein sequence ID" value="MEF2155052.1"/>
    <property type="molecule type" value="Genomic_DNA"/>
</dbReference>
<feature type="chain" id="PRO_5046945576" description="Lipoprotein" evidence="2">
    <location>
        <begin position="22"/>
        <end position="145"/>
    </location>
</feature>
<name>A0ABU7UWU1_9GAMM</name>
<feature type="region of interest" description="Disordered" evidence="1">
    <location>
        <begin position="27"/>
        <end position="61"/>
    </location>
</feature>
<keyword evidence="4" id="KW-1185">Reference proteome</keyword>
<keyword evidence="2" id="KW-0732">Signal</keyword>
<gene>
    <name evidence="3" type="ORF">V3390_02200</name>
</gene>
<evidence type="ECO:0000256" key="2">
    <source>
        <dbReference type="SAM" id="SignalP"/>
    </source>
</evidence>
<dbReference type="RefSeq" id="WP_331703192.1">
    <property type="nucleotide sequence ID" value="NZ_JAZHBO010000001.1"/>
</dbReference>
<sequence length="145" mass="15204">MSHTQKFRIVSVAMATLLATAACSQSTEEPAAPVPATDSTTATPATTPAAQPAAPATNWVGRWPGPEGTYLAISAEGEGYRIELADLDAPKVYTGKLEGDAIVFERDGKTESIRATNGTGTGMKYYGDDRTDCLVITKGAEGFCR</sequence>
<dbReference type="PROSITE" id="PS51257">
    <property type="entry name" value="PROKAR_LIPOPROTEIN"/>
    <property type="match status" value="1"/>
</dbReference>
<proteinExistence type="predicted"/>
<dbReference type="Proteomes" id="UP001356170">
    <property type="component" value="Unassembled WGS sequence"/>
</dbReference>
<protein>
    <recommendedName>
        <fullName evidence="5">Lipoprotein</fullName>
    </recommendedName>
</protein>
<comment type="caution">
    <text evidence="3">The sequence shown here is derived from an EMBL/GenBank/DDBJ whole genome shotgun (WGS) entry which is preliminary data.</text>
</comment>